<accession>A0AAE1UCE2</accession>
<dbReference type="Pfam" id="PF00078">
    <property type="entry name" value="RVT_1"/>
    <property type="match status" value="1"/>
</dbReference>
<comment type="caution">
    <text evidence="3">The sequence shown here is derived from an EMBL/GenBank/DDBJ whole genome shotgun (WGS) entry which is preliminary data.</text>
</comment>
<dbReference type="EMBL" id="JAWZYT010000783">
    <property type="protein sequence ID" value="KAK4319068.1"/>
    <property type="molecule type" value="Genomic_DNA"/>
</dbReference>
<evidence type="ECO:0000256" key="1">
    <source>
        <dbReference type="SAM" id="MobiDB-lite"/>
    </source>
</evidence>
<evidence type="ECO:0000259" key="2">
    <source>
        <dbReference type="Pfam" id="PF00078"/>
    </source>
</evidence>
<proteinExistence type="predicted"/>
<keyword evidence="4" id="KW-1185">Reference proteome</keyword>
<evidence type="ECO:0000313" key="4">
    <source>
        <dbReference type="Proteomes" id="UP001292094"/>
    </source>
</evidence>
<evidence type="ECO:0000313" key="3">
    <source>
        <dbReference type="EMBL" id="KAK4319068.1"/>
    </source>
</evidence>
<feature type="region of interest" description="Disordered" evidence="1">
    <location>
        <begin position="132"/>
        <end position="157"/>
    </location>
</feature>
<name>A0AAE1UCE2_9EUCA</name>
<dbReference type="AlphaFoldDB" id="A0AAE1UCE2"/>
<sequence>MTAYEPRQSDSVTVNGSLSEWSTVSSGVPQGSVLGPLLFTMFVSDVPNLLDNYISLFADDIKIYQVLGQFDHQQFLHGDLNKAQTNKANKVLGALTHTFLAFDQTAFLKLIQKPNQATSRICFCDLEPSTEEGQRHSGAGPTESNAIGAGTVPPLLL</sequence>
<protein>
    <recommendedName>
        <fullName evidence="2">Reverse transcriptase domain-containing protein</fullName>
    </recommendedName>
</protein>
<dbReference type="Proteomes" id="UP001292094">
    <property type="component" value="Unassembled WGS sequence"/>
</dbReference>
<dbReference type="InterPro" id="IPR000477">
    <property type="entry name" value="RT_dom"/>
</dbReference>
<feature type="domain" description="Reverse transcriptase" evidence="2">
    <location>
        <begin position="13"/>
        <end position="66"/>
    </location>
</feature>
<gene>
    <name evidence="3" type="ORF">Pmani_009962</name>
</gene>
<dbReference type="PANTHER" id="PTHR33332">
    <property type="entry name" value="REVERSE TRANSCRIPTASE DOMAIN-CONTAINING PROTEIN"/>
    <property type="match status" value="1"/>
</dbReference>
<organism evidence="3 4">
    <name type="scientific">Petrolisthes manimaculis</name>
    <dbReference type="NCBI Taxonomy" id="1843537"/>
    <lineage>
        <taxon>Eukaryota</taxon>
        <taxon>Metazoa</taxon>
        <taxon>Ecdysozoa</taxon>
        <taxon>Arthropoda</taxon>
        <taxon>Crustacea</taxon>
        <taxon>Multicrustacea</taxon>
        <taxon>Malacostraca</taxon>
        <taxon>Eumalacostraca</taxon>
        <taxon>Eucarida</taxon>
        <taxon>Decapoda</taxon>
        <taxon>Pleocyemata</taxon>
        <taxon>Anomura</taxon>
        <taxon>Galatheoidea</taxon>
        <taxon>Porcellanidae</taxon>
        <taxon>Petrolisthes</taxon>
    </lineage>
</organism>
<reference evidence="3" key="1">
    <citation type="submission" date="2023-11" db="EMBL/GenBank/DDBJ databases">
        <title>Genome assemblies of two species of porcelain crab, Petrolisthes cinctipes and Petrolisthes manimaculis (Anomura: Porcellanidae).</title>
        <authorList>
            <person name="Angst P."/>
        </authorList>
    </citation>
    <scope>NUCLEOTIDE SEQUENCE</scope>
    <source>
        <strain evidence="3">PB745_02</strain>
        <tissue evidence="3">Gill</tissue>
    </source>
</reference>